<evidence type="ECO:0000256" key="5">
    <source>
        <dbReference type="ARBA" id="ARBA00022499"/>
    </source>
</evidence>
<keyword evidence="5" id="KW-1017">Isopeptide bond</keyword>
<keyword evidence="8" id="KW-0007">Acetylation</keyword>
<dbReference type="AlphaFoldDB" id="A0A9N9KZZ9"/>
<comment type="subcellular location">
    <subcellularLocation>
        <location evidence="1">Cytoplasm</location>
        <location evidence="1">Cytoskeleton</location>
        <location evidence="1">Microtubule organizing center</location>
        <location evidence="1">Centrosome</location>
    </subcellularLocation>
    <subcellularLocation>
        <location evidence="2">Cytoplasm</location>
        <location evidence="2">Cytoskeleton</location>
        <location evidence="2">Stress fiber</location>
    </subcellularLocation>
    <subcellularLocation>
        <location evidence="3">Cytoplasm</location>
        <location evidence="3">Myofibril</location>
    </subcellularLocation>
</comment>
<dbReference type="PANTHER" id="PTHR13034">
    <property type="entry name" value="DYNACTIN P62 SUBUNIT"/>
    <property type="match status" value="1"/>
</dbReference>
<comment type="subunit">
    <text evidence="13">Subunit of dynactin, a multiprotein complex part of a tripartite complex with dynein and a adapter, such as BICDL1, BICD2 or HOOK3. The dynactin complex is built around ACTR1A/ACTB filament and consists of an actin-related filament composed of a shoulder domain, a pointed end and a barbed end. Its length is defined by its flexible shoulder domain. The soulder is composed of 2 DCTN1 subunits, 4 DCTN2 and 2 DCTN3. The 4 DCNT2 (via N-terminus) bind the ACTR1A filament and act as molecular rulers to determine the length. The pointed end is important for binding dynein-dynactin cargo adapters. Consists of 4 subunits: ACTR10, DCNT4, DCTN5 and DCTN6. The barbed end is composed of a CAPZA1:CAPZB heterodimers, which binds ACTR1A/ACTB filament and dynactin and stabilizes dynactin. Interacts with ATP7B, but not ATP7A, in a copper-dependent manner. Interacts with ANK2; this interaction is required for localization at costameres. Interacts with N4BP2L1.</text>
</comment>
<organism evidence="15 16">
    <name type="scientific">Hymenoscyphus fraxineus</name>
    <dbReference type="NCBI Taxonomy" id="746836"/>
    <lineage>
        <taxon>Eukaryota</taxon>
        <taxon>Fungi</taxon>
        <taxon>Dikarya</taxon>
        <taxon>Ascomycota</taxon>
        <taxon>Pezizomycotina</taxon>
        <taxon>Leotiomycetes</taxon>
        <taxon>Helotiales</taxon>
        <taxon>Helotiaceae</taxon>
        <taxon>Hymenoscyphus</taxon>
    </lineage>
</organism>
<gene>
    <name evidence="15" type="ORF">HYFRA_00007096</name>
</gene>
<evidence type="ECO:0000256" key="9">
    <source>
        <dbReference type="ARBA" id="ARBA00023054"/>
    </source>
</evidence>
<feature type="region of interest" description="Disordered" evidence="14">
    <location>
        <begin position="175"/>
        <end position="221"/>
    </location>
</feature>
<keyword evidence="4" id="KW-0963">Cytoplasm</keyword>
<dbReference type="GO" id="GO:0001725">
    <property type="term" value="C:stress fiber"/>
    <property type="evidence" value="ECO:0007669"/>
    <property type="project" value="UniProtKB-SubCell"/>
</dbReference>
<evidence type="ECO:0000256" key="6">
    <source>
        <dbReference type="ARBA" id="ARBA00022553"/>
    </source>
</evidence>
<evidence type="ECO:0000256" key="10">
    <source>
        <dbReference type="ARBA" id="ARBA00023212"/>
    </source>
</evidence>
<keyword evidence="9" id="KW-0175">Coiled coil</keyword>
<feature type="compositionally biased region" description="Basic and acidic residues" evidence="14">
    <location>
        <begin position="38"/>
        <end position="47"/>
    </location>
</feature>
<dbReference type="PANTHER" id="PTHR13034:SF2">
    <property type="entry name" value="DYNACTIN SUBUNIT 4"/>
    <property type="match status" value="1"/>
</dbReference>
<evidence type="ECO:0000256" key="13">
    <source>
        <dbReference type="ARBA" id="ARBA00093507"/>
    </source>
</evidence>
<feature type="region of interest" description="Disordered" evidence="14">
    <location>
        <begin position="459"/>
        <end position="486"/>
    </location>
</feature>
<keyword evidence="6" id="KW-0597">Phosphoprotein</keyword>
<comment type="caution">
    <text evidence="15">The sequence shown here is derived from an EMBL/GenBank/DDBJ whole genome shotgun (WGS) entry which is preliminary data.</text>
</comment>
<evidence type="ECO:0000256" key="2">
    <source>
        <dbReference type="ARBA" id="ARBA00004529"/>
    </source>
</evidence>
<evidence type="ECO:0000256" key="7">
    <source>
        <dbReference type="ARBA" id="ARBA00022843"/>
    </source>
</evidence>
<evidence type="ECO:0000256" key="12">
    <source>
        <dbReference type="ARBA" id="ARBA00034864"/>
    </source>
</evidence>
<dbReference type="EMBL" id="CAJVRL010000060">
    <property type="protein sequence ID" value="CAG8955082.1"/>
    <property type="molecule type" value="Genomic_DNA"/>
</dbReference>
<sequence>MANFTPYTYFQCPCADSALPTRNIGSDSPSAASGTSDQDERTFDPRAPRSNYSLYPLEHLLYCEDCHQIRCPRCVLDEIVTHYCPNCLFEVPNSIVKSEGTRCTRSCFQCPICIAPLSVSAVEPQPEGLGVADAAHVGQYVLNCAYCLWSSKDIGVYFDKPNAISAQLAKIKNGGGQVITPRDRRKDREGRTREASMGPSLDDDGVQEDDGPKLDPNEILDPEGQFSNLKSFYQSQIAEASPTSALGFTGGDYGYGSPGALSRIMGIYTGGTFADKKVKSKKANFREARDALEGLQIVDLASDADAIKKLHENGWQGTTSLEQRAEQLGEAPFLSDLRPLAYVLRTKRSKRCKTCRHILSKPESKVQTTRFRIRLVALNYIPAITIRPLQPLAPTQRSLLTPRKAVQFLLTFKNPLFENVKVSIATPAHTPGRFKSKVTVLCPQFEVGANTDAWEEALREGGKGSGGEKRRTKAEAHEGQNQAEAGQVWEQGRNWVSVVVEVIPPSIRMDAPDFVKTEEHKMDEGPLREDEDVVEIPAFVRVEWEADAAQDDDTGNLASMREKDVREKRELAYWCVLGLGRIARE</sequence>
<evidence type="ECO:0000256" key="4">
    <source>
        <dbReference type="ARBA" id="ARBA00022490"/>
    </source>
</evidence>
<feature type="compositionally biased region" description="Basic and acidic residues" evidence="14">
    <location>
        <begin position="181"/>
        <end position="194"/>
    </location>
</feature>
<evidence type="ECO:0000256" key="14">
    <source>
        <dbReference type="SAM" id="MobiDB-lite"/>
    </source>
</evidence>
<evidence type="ECO:0000256" key="1">
    <source>
        <dbReference type="ARBA" id="ARBA00004300"/>
    </source>
</evidence>
<keyword evidence="7" id="KW-0832">Ubl conjugation</keyword>
<name>A0A9N9KZZ9_9HELO</name>
<dbReference type="OrthoDB" id="283815at2759"/>
<feature type="compositionally biased region" description="Basic and acidic residues" evidence="14">
    <location>
        <begin position="459"/>
        <end position="478"/>
    </location>
</feature>
<keyword evidence="16" id="KW-1185">Reference proteome</keyword>
<comment type="similarity">
    <text evidence="11">Belongs to the dynactin subunit 4 family.</text>
</comment>
<evidence type="ECO:0000313" key="15">
    <source>
        <dbReference type="EMBL" id="CAG8955082.1"/>
    </source>
</evidence>
<dbReference type="GO" id="GO:0005869">
    <property type="term" value="C:dynactin complex"/>
    <property type="evidence" value="ECO:0007669"/>
    <property type="project" value="InterPro"/>
</dbReference>
<evidence type="ECO:0000256" key="3">
    <source>
        <dbReference type="ARBA" id="ARBA00004657"/>
    </source>
</evidence>
<proteinExistence type="inferred from homology"/>
<feature type="region of interest" description="Disordered" evidence="14">
    <location>
        <begin position="25"/>
        <end position="47"/>
    </location>
</feature>
<dbReference type="InterPro" id="IPR008603">
    <property type="entry name" value="DCTN4"/>
</dbReference>
<dbReference type="Pfam" id="PF05502">
    <property type="entry name" value="Dynactin_p62"/>
    <property type="match status" value="1"/>
</dbReference>
<evidence type="ECO:0000313" key="16">
    <source>
        <dbReference type="Proteomes" id="UP000696280"/>
    </source>
</evidence>
<dbReference type="Proteomes" id="UP000696280">
    <property type="component" value="Unassembled WGS sequence"/>
</dbReference>
<feature type="compositionally biased region" description="Polar residues" evidence="14">
    <location>
        <begin position="25"/>
        <end position="36"/>
    </location>
</feature>
<keyword evidence="10" id="KW-0206">Cytoskeleton</keyword>
<protein>
    <recommendedName>
        <fullName evidence="12">Dynactin subunit 4</fullName>
    </recommendedName>
</protein>
<evidence type="ECO:0000256" key="8">
    <source>
        <dbReference type="ARBA" id="ARBA00022990"/>
    </source>
</evidence>
<evidence type="ECO:0000256" key="11">
    <source>
        <dbReference type="ARBA" id="ARBA00034776"/>
    </source>
</evidence>
<accession>A0A9N9KZZ9</accession>
<reference evidence="15" key="1">
    <citation type="submission" date="2021-07" db="EMBL/GenBank/DDBJ databases">
        <authorList>
            <person name="Durling M."/>
        </authorList>
    </citation>
    <scope>NUCLEOTIDE SEQUENCE</scope>
</reference>